<evidence type="ECO:0000256" key="4">
    <source>
        <dbReference type="ARBA" id="ARBA00023274"/>
    </source>
</evidence>
<dbReference type="InterPro" id="IPR018038">
    <property type="entry name" value="Ribosomal_uL30_CS"/>
</dbReference>
<evidence type="ECO:0000256" key="2">
    <source>
        <dbReference type="ARBA" id="ARBA00011838"/>
    </source>
</evidence>
<organism evidence="8 9">
    <name type="scientific">Sphingobacterium bovistauri</name>
    <dbReference type="NCBI Taxonomy" id="2781959"/>
    <lineage>
        <taxon>Bacteria</taxon>
        <taxon>Pseudomonadati</taxon>
        <taxon>Bacteroidota</taxon>
        <taxon>Sphingobacteriia</taxon>
        <taxon>Sphingobacteriales</taxon>
        <taxon>Sphingobacteriaceae</taxon>
        <taxon>Sphingobacterium</taxon>
    </lineage>
</organism>
<sequence>MAKIKITQIKSVIDRSERQKKTIEALGLKKINHSVEVEATAAIIGMVRKVNHLVAVEAI</sequence>
<proteinExistence type="inferred from homology"/>
<dbReference type="CDD" id="cd01658">
    <property type="entry name" value="Ribosomal_L30"/>
    <property type="match status" value="1"/>
</dbReference>
<gene>
    <name evidence="5 8" type="primary">rpmD</name>
    <name evidence="8" type="ORF">IPZ78_03760</name>
</gene>
<dbReference type="RefSeq" id="WP_225551598.1">
    <property type="nucleotide sequence ID" value="NZ_JADEYP010000004.1"/>
</dbReference>
<evidence type="ECO:0000256" key="3">
    <source>
        <dbReference type="ARBA" id="ARBA00022980"/>
    </source>
</evidence>
<dbReference type="PANTHER" id="PTHR15892:SF2">
    <property type="entry name" value="LARGE RIBOSOMAL SUBUNIT PROTEIN UL30M"/>
    <property type="match status" value="1"/>
</dbReference>
<keyword evidence="3 5" id="KW-0689">Ribosomal protein</keyword>
<dbReference type="Pfam" id="PF00327">
    <property type="entry name" value="Ribosomal_L30"/>
    <property type="match status" value="1"/>
</dbReference>
<keyword evidence="4 5" id="KW-0687">Ribonucleoprotein</keyword>
<dbReference type="NCBIfam" id="TIGR01308">
    <property type="entry name" value="rpmD_bact"/>
    <property type="match status" value="1"/>
</dbReference>
<dbReference type="SUPFAM" id="SSF55129">
    <property type="entry name" value="Ribosomal protein L30p/L7e"/>
    <property type="match status" value="1"/>
</dbReference>
<evidence type="ECO:0000259" key="7">
    <source>
        <dbReference type="Pfam" id="PF00327"/>
    </source>
</evidence>
<dbReference type="Gene3D" id="3.30.1390.20">
    <property type="entry name" value="Ribosomal protein L30, ferredoxin-like fold domain"/>
    <property type="match status" value="1"/>
</dbReference>
<dbReference type="InterPro" id="IPR016082">
    <property type="entry name" value="Ribosomal_uL30_ferredoxin-like"/>
</dbReference>
<evidence type="ECO:0000313" key="8">
    <source>
        <dbReference type="EMBL" id="MCA5004271.1"/>
    </source>
</evidence>
<feature type="domain" description="Large ribosomal subunit protein uL30-like ferredoxin-like fold" evidence="7">
    <location>
        <begin position="4"/>
        <end position="54"/>
    </location>
</feature>
<comment type="similarity">
    <text evidence="1 5 6">Belongs to the universal ribosomal protein uL30 family.</text>
</comment>
<evidence type="ECO:0000256" key="5">
    <source>
        <dbReference type="HAMAP-Rule" id="MF_01371"/>
    </source>
</evidence>
<evidence type="ECO:0000256" key="1">
    <source>
        <dbReference type="ARBA" id="ARBA00007594"/>
    </source>
</evidence>
<dbReference type="PROSITE" id="PS00634">
    <property type="entry name" value="RIBOSOMAL_L30"/>
    <property type="match status" value="1"/>
</dbReference>
<name>A0ABS7Z4C6_9SPHI</name>
<protein>
    <recommendedName>
        <fullName evidence="5">Large ribosomal subunit protein uL30</fullName>
    </recommendedName>
</protein>
<comment type="subunit">
    <text evidence="2 5">Part of the 50S ribosomal subunit.</text>
</comment>
<dbReference type="InterPro" id="IPR036919">
    <property type="entry name" value="Ribo_uL30_ferredoxin-like_sf"/>
</dbReference>
<keyword evidence="9" id="KW-1185">Reference proteome</keyword>
<dbReference type="EMBL" id="JADEYP010000004">
    <property type="protein sequence ID" value="MCA5004271.1"/>
    <property type="molecule type" value="Genomic_DNA"/>
</dbReference>
<dbReference type="Proteomes" id="UP001165302">
    <property type="component" value="Unassembled WGS sequence"/>
</dbReference>
<dbReference type="InterPro" id="IPR005996">
    <property type="entry name" value="Ribosomal_uL30_bac-type"/>
</dbReference>
<dbReference type="GO" id="GO:0005840">
    <property type="term" value="C:ribosome"/>
    <property type="evidence" value="ECO:0007669"/>
    <property type="project" value="UniProtKB-KW"/>
</dbReference>
<dbReference type="PIRSF" id="PIRSF002211">
    <property type="entry name" value="Ribosomal_L30_bac-type"/>
    <property type="match status" value="1"/>
</dbReference>
<evidence type="ECO:0000313" key="9">
    <source>
        <dbReference type="Proteomes" id="UP001165302"/>
    </source>
</evidence>
<evidence type="ECO:0000256" key="6">
    <source>
        <dbReference type="RuleBase" id="RU003734"/>
    </source>
</evidence>
<dbReference type="PANTHER" id="PTHR15892">
    <property type="entry name" value="MITOCHONDRIAL RIBOSOMAL PROTEIN L30"/>
    <property type="match status" value="1"/>
</dbReference>
<accession>A0ABS7Z4C6</accession>
<dbReference type="HAMAP" id="MF_01371_B">
    <property type="entry name" value="Ribosomal_uL30_B"/>
    <property type="match status" value="1"/>
</dbReference>
<reference evidence="8" key="1">
    <citation type="submission" date="2020-10" db="EMBL/GenBank/DDBJ databases">
        <authorList>
            <person name="Lu T."/>
            <person name="Wang Q."/>
            <person name="Han X."/>
        </authorList>
    </citation>
    <scope>NUCLEOTIDE SEQUENCE</scope>
    <source>
        <strain evidence="8">WQ 366</strain>
    </source>
</reference>
<comment type="caution">
    <text evidence="8">The sequence shown here is derived from an EMBL/GenBank/DDBJ whole genome shotgun (WGS) entry which is preliminary data.</text>
</comment>